<dbReference type="GO" id="GO:0003676">
    <property type="term" value="F:nucleic acid binding"/>
    <property type="evidence" value="ECO:0007669"/>
    <property type="project" value="InterPro"/>
</dbReference>
<evidence type="ECO:0000259" key="9">
    <source>
        <dbReference type="PROSITE" id="PS51194"/>
    </source>
</evidence>
<dbReference type="EMBL" id="MU853406">
    <property type="protein sequence ID" value="KAK4135514.1"/>
    <property type="molecule type" value="Genomic_DNA"/>
</dbReference>
<evidence type="ECO:0000256" key="5">
    <source>
        <dbReference type="PROSITE-ProRule" id="PRU00552"/>
    </source>
</evidence>
<sequence>MAPSHKRKSLDDDFIHTISDNEDAGVVEEEVVAAAAPPKKKAKTAAEEKGKKGKKDKKDKKGKNKKEKVVEEKEGVEEDDAALGVWGQNDEDDGAMDSEFEFAVEGGMGALDAEFEGWGFEAAMKGAIGGKVNVDLDAIIKRRRDKNNGVTAGEVVEEVAEDEDGEDEVEVEVDLDDDDDEVLAGDAFGMGVGSDVDEEEGGDGDEEMEDVDGDEEEDGAEDDDAAASDNDSVATPVQHPDDDDSGSDEEDAEEEAKRKEFFAAPEETENAGKKGGLSSFQGMSLSRPILRGLTSVGFTKPTPIQAKTIPIALMGKDVVGGAVTGSGKTAAFVVPILERLLYRPKKLPTTRVVIMTPTRELAIQCHAVATKLASHTDIKFCLAVGGLSLKVQEAELRLRPDVVIATPGRFIDHMRNSASFTVETVEILVLDEADRMLEDGFADELNEILTTLPKSRQTMLFSATMTSTVDKLIRIGLNKPARIMVDSQKKTANNLAQEFVRLRPGREEKRMGYLLHICKTMYTERVIIFFRQKKIAHRTRIIFGLHGLTSTELHGSMNQAQRIASVEDFRDGKVNFLLATDLASRGLDIKGVDTVINYEAPQSPEIYVHRVGRTARAGRSGVAITLAADPDRKVVKAAVRSGKAQGAKIISRIIDAALADKWQAQVDEMEDEIEEILREEKEEKQLQQVEMQVKKGENMIKYEDEISARPRRTWFESQQAKKDAKDAGRAELNGVREQLKKKGQGKLSNKDKKKLDSRQERSEAKSWKKGRAERDGKGAVLNLKKVKKPKAEGPPGKRGGFKVQTPNLAPSPFRRLFSPPRLPLRPQSHRSSLLFRYLVPSAVRDHLHRFRADTLPHYRRRVQSRIYRFILERQQQQQQQRRRRLLAHPSPGRRGAGIATVRGTGAPGAASGATGARKKMAPPVPPQQQYGYGYGGYGSGPESGTSTPSQDRGARRKKLAAMAGSVYRAGAAAASELKDQYSNTRIRGGEWPNLQVSIPGAFPQVMIVHKGQEQMVLFPTYAKRHVREFGSAERFPPGYPHQSVNPEQSEENYWRQEWTRREDEKAVVDVDIRGWIYMPSKGPMTRRNRMLVGLARRLSGIPPPATQSEPTATSREEHEQMKEERRIAREAQEIERRGQQEKEIANKGEYSEFPSGPDGNSHARVSPPPSPTLSVRTPTTGQQSELTEAELAVANANLMARLGPFMTTPLVQLPITLFFYNDEQSRSHTVMTDDSGHFITRVALEFVPTHVRVLANEDISATKPVEIIETRGVSLISDIDDTIKRSNIWMGAREIFRNTFVRDLGDLMVDGVKEWYCKMHDMGVNVHYCSNSPWQLFPVLATFLHTVGLPQGSIHLKHYSGMLQGIFEPVAERKKGTLEAILRDFPERTFLLIGDSGEADLEVYTELAVANPGRILAVFIRDVTTPEQAGFFDSSFGLGNAQRSRPGSTRASLRERSAGDGSENRPQLPPRTIIPPPPPSSRGPAMGTLIDFSDEPAQTAPVSSRDSPKPVLSVSDNPSRKAPPPRPTKPPALRSAPSYASIASQRDSPAGTEPKPGPPRRTQISGSTSPSPSSSGPKPTPPPPPPPRRSGTHPTAPQQRDAPGSNPDVAEMEPSPGPVSASRYTNTCSGSQAGVGAETTTPPNGTTTAAAAINKKVDLWLRRLARAHETLDARGVKLYTWRRGEDVVAEAEGIVREALRGIGQDERG</sequence>
<evidence type="ECO:0000313" key="12">
    <source>
        <dbReference type="Proteomes" id="UP001304895"/>
    </source>
</evidence>
<dbReference type="Pfam" id="PF09949">
    <property type="entry name" value="APP1_cat"/>
    <property type="match status" value="1"/>
</dbReference>
<keyword evidence="6" id="KW-0175">Coiled coil</keyword>
<dbReference type="SMART" id="SM00490">
    <property type="entry name" value="HELICc"/>
    <property type="match status" value="1"/>
</dbReference>
<gene>
    <name evidence="11" type="ORF">BT67DRAFT_455489</name>
</gene>
<feature type="compositionally biased region" description="Acidic residues" evidence="7">
    <location>
        <begin position="20"/>
        <end position="31"/>
    </location>
</feature>
<dbReference type="GO" id="GO:0008195">
    <property type="term" value="F:phosphatidate phosphatase activity"/>
    <property type="evidence" value="ECO:0007669"/>
    <property type="project" value="InterPro"/>
</dbReference>
<feature type="compositionally biased region" description="Low complexity" evidence="7">
    <location>
        <begin position="1636"/>
        <end position="1647"/>
    </location>
</feature>
<dbReference type="PANTHER" id="PTHR28208">
    <property type="entry name" value="PHOSPHATIDATE PHOSPHATASE APP1"/>
    <property type="match status" value="1"/>
</dbReference>
<dbReference type="InterPro" id="IPR011545">
    <property type="entry name" value="DEAD/DEAH_box_helicase_dom"/>
</dbReference>
<evidence type="ECO:0000256" key="3">
    <source>
        <dbReference type="ARBA" id="ARBA00022806"/>
    </source>
</evidence>
<dbReference type="Gene3D" id="3.40.50.300">
    <property type="entry name" value="P-loop containing nucleotide triphosphate hydrolases"/>
    <property type="match status" value="2"/>
</dbReference>
<keyword evidence="2" id="KW-0378">Hydrolase</keyword>
<name>A0AAN6UMI5_9PEZI</name>
<dbReference type="InterPro" id="IPR000629">
    <property type="entry name" value="RNA-helicase_DEAD-box_CS"/>
</dbReference>
<feature type="region of interest" description="Disordered" evidence="7">
    <location>
        <begin position="1431"/>
        <end position="1647"/>
    </location>
</feature>
<dbReference type="InterPro" id="IPR027417">
    <property type="entry name" value="P-loop_NTPase"/>
</dbReference>
<organism evidence="11 12">
    <name type="scientific">Trichocladium antarcticum</name>
    <dbReference type="NCBI Taxonomy" id="1450529"/>
    <lineage>
        <taxon>Eukaryota</taxon>
        <taxon>Fungi</taxon>
        <taxon>Dikarya</taxon>
        <taxon>Ascomycota</taxon>
        <taxon>Pezizomycotina</taxon>
        <taxon>Sordariomycetes</taxon>
        <taxon>Sordariomycetidae</taxon>
        <taxon>Sordariales</taxon>
        <taxon>Chaetomiaceae</taxon>
        <taxon>Trichocladium</taxon>
    </lineage>
</organism>
<evidence type="ECO:0000256" key="7">
    <source>
        <dbReference type="SAM" id="MobiDB-lite"/>
    </source>
</evidence>
<dbReference type="GO" id="GO:0003724">
    <property type="term" value="F:RNA helicase activity"/>
    <property type="evidence" value="ECO:0007669"/>
    <property type="project" value="InterPro"/>
</dbReference>
<feature type="region of interest" description="Disordered" evidence="7">
    <location>
        <begin position="1"/>
        <end position="94"/>
    </location>
</feature>
<keyword evidence="12" id="KW-1185">Reference proteome</keyword>
<comment type="caution">
    <text evidence="11">The sequence shown here is derived from an EMBL/GenBank/DDBJ whole genome shotgun (WGS) entry which is preliminary data.</text>
</comment>
<feature type="compositionally biased region" description="Polar residues" evidence="7">
    <location>
        <begin position="1441"/>
        <end position="1451"/>
    </location>
</feature>
<feature type="domain" description="DEAD-box RNA helicase Q" evidence="10">
    <location>
        <begin position="278"/>
        <end position="306"/>
    </location>
</feature>
<feature type="compositionally biased region" description="Acidic residues" evidence="7">
    <location>
        <begin position="241"/>
        <end position="254"/>
    </location>
</feature>
<feature type="compositionally biased region" description="Low complexity" evidence="7">
    <location>
        <begin position="810"/>
        <end position="827"/>
    </location>
</feature>
<feature type="compositionally biased region" description="Acidic residues" evidence="7">
    <location>
        <begin position="155"/>
        <end position="183"/>
    </location>
</feature>
<dbReference type="InterPro" id="IPR052935">
    <property type="entry name" value="Mg2+_PAP"/>
</dbReference>
<feature type="compositionally biased region" description="Low complexity" evidence="7">
    <location>
        <begin position="903"/>
        <end position="915"/>
    </location>
</feature>
<feature type="domain" description="Helicase C-terminal" evidence="9">
    <location>
        <begin position="513"/>
        <end position="692"/>
    </location>
</feature>
<feature type="region of interest" description="Disordered" evidence="7">
    <location>
        <begin position="736"/>
        <end position="827"/>
    </location>
</feature>
<dbReference type="CDD" id="cd18787">
    <property type="entry name" value="SF2_C_DEAD"/>
    <property type="match status" value="1"/>
</dbReference>
<dbReference type="GO" id="GO:0005524">
    <property type="term" value="F:ATP binding"/>
    <property type="evidence" value="ECO:0007669"/>
    <property type="project" value="UniProtKB-KW"/>
</dbReference>
<feature type="compositionally biased region" description="Acidic residues" evidence="7">
    <location>
        <begin position="195"/>
        <end position="226"/>
    </location>
</feature>
<feature type="compositionally biased region" description="Pro residues" evidence="7">
    <location>
        <begin position="1578"/>
        <end position="1588"/>
    </location>
</feature>
<dbReference type="Pfam" id="PF00270">
    <property type="entry name" value="DEAD"/>
    <property type="match status" value="1"/>
</dbReference>
<feature type="compositionally biased region" description="Low complexity" evidence="7">
    <location>
        <begin position="1565"/>
        <end position="1577"/>
    </location>
</feature>
<feature type="compositionally biased region" description="Gly residues" evidence="7">
    <location>
        <begin position="932"/>
        <end position="941"/>
    </location>
</feature>
<feature type="compositionally biased region" description="Pro residues" evidence="7">
    <location>
        <begin position="1467"/>
        <end position="1481"/>
    </location>
</feature>
<feature type="compositionally biased region" description="Basic and acidic residues" evidence="7">
    <location>
        <begin position="748"/>
        <end position="777"/>
    </location>
</feature>
<dbReference type="InterPro" id="IPR014001">
    <property type="entry name" value="Helicase_ATP-bd"/>
</dbReference>
<dbReference type="PANTHER" id="PTHR28208:SF3">
    <property type="entry name" value="PHOSPHATIDATE PHOSPHATASE APP1"/>
    <property type="match status" value="1"/>
</dbReference>
<feature type="compositionally biased region" description="Basic residues" evidence="7">
    <location>
        <begin position="51"/>
        <end position="66"/>
    </location>
</feature>
<keyword evidence="1" id="KW-0547">Nucleotide-binding</keyword>
<feature type="region of interest" description="Disordered" evidence="7">
    <location>
        <begin position="1097"/>
        <end position="1184"/>
    </location>
</feature>
<dbReference type="Proteomes" id="UP001304895">
    <property type="component" value="Unassembled WGS sequence"/>
</dbReference>
<feature type="region of interest" description="Disordered" evidence="7">
    <location>
        <begin position="143"/>
        <end position="279"/>
    </location>
</feature>
<proteinExistence type="predicted"/>
<dbReference type="CDD" id="cd17947">
    <property type="entry name" value="DEADc_DDX27"/>
    <property type="match status" value="1"/>
</dbReference>
<dbReference type="GO" id="GO:0030479">
    <property type="term" value="C:actin cortical patch"/>
    <property type="evidence" value="ECO:0007669"/>
    <property type="project" value="TreeGrafter"/>
</dbReference>
<dbReference type="Pfam" id="PF00271">
    <property type="entry name" value="Helicase_C"/>
    <property type="match status" value="1"/>
</dbReference>
<dbReference type="PROSITE" id="PS51192">
    <property type="entry name" value="HELICASE_ATP_BIND_1"/>
    <property type="match status" value="1"/>
</dbReference>
<dbReference type="PROSITE" id="PS51194">
    <property type="entry name" value="HELICASE_CTER"/>
    <property type="match status" value="1"/>
</dbReference>
<dbReference type="InterPro" id="IPR001650">
    <property type="entry name" value="Helicase_C-like"/>
</dbReference>
<feature type="region of interest" description="Disordered" evidence="7">
    <location>
        <begin position="873"/>
        <end position="955"/>
    </location>
</feature>
<feature type="coiled-coil region" evidence="6">
    <location>
        <begin position="659"/>
        <end position="699"/>
    </location>
</feature>
<keyword evidence="3" id="KW-0347">Helicase</keyword>
<evidence type="ECO:0000256" key="4">
    <source>
        <dbReference type="ARBA" id="ARBA00022840"/>
    </source>
</evidence>
<feature type="compositionally biased region" description="Pro residues" evidence="7">
    <location>
        <begin position="1521"/>
        <end position="1530"/>
    </location>
</feature>
<evidence type="ECO:0000313" key="11">
    <source>
        <dbReference type="EMBL" id="KAK4135514.1"/>
    </source>
</evidence>
<dbReference type="SMART" id="SM00487">
    <property type="entry name" value="DEXDc"/>
    <property type="match status" value="1"/>
</dbReference>
<evidence type="ECO:0000256" key="2">
    <source>
        <dbReference type="ARBA" id="ARBA00022801"/>
    </source>
</evidence>
<feature type="compositionally biased region" description="Basic and acidic residues" evidence="7">
    <location>
        <begin position="1114"/>
        <end position="1150"/>
    </location>
</feature>
<feature type="short sequence motif" description="Q motif" evidence="5">
    <location>
        <begin position="278"/>
        <end position="306"/>
    </location>
</feature>
<evidence type="ECO:0000259" key="8">
    <source>
        <dbReference type="PROSITE" id="PS51192"/>
    </source>
</evidence>
<reference evidence="11" key="1">
    <citation type="journal article" date="2023" name="Mol. Phylogenet. Evol.">
        <title>Genome-scale phylogeny and comparative genomics of the fungal order Sordariales.</title>
        <authorList>
            <person name="Hensen N."/>
            <person name="Bonometti L."/>
            <person name="Westerberg I."/>
            <person name="Brannstrom I.O."/>
            <person name="Guillou S."/>
            <person name="Cros-Aarteil S."/>
            <person name="Calhoun S."/>
            <person name="Haridas S."/>
            <person name="Kuo A."/>
            <person name="Mondo S."/>
            <person name="Pangilinan J."/>
            <person name="Riley R."/>
            <person name="LaButti K."/>
            <person name="Andreopoulos B."/>
            <person name="Lipzen A."/>
            <person name="Chen C."/>
            <person name="Yan M."/>
            <person name="Daum C."/>
            <person name="Ng V."/>
            <person name="Clum A."/>
            <person name="Steindorff A."/>
            <person name="Ohm R.A."/>
            <person name="Martin F."/>
            <person name="Silar P."/>
            <person name="Natvig D.O."/>
            <person name="Lalanne C."/>
            <person name="Gautier V."/>
            <person name="Ament-Velasquez S.L."/>
            <person name="Kruys A."/>
            <person name="Hutchinson M.I."/>
            <person name="Powell A.J."/>
            <person name="Barry K."/>
            <person name="Miller A.N."/>
            <person name="Grigoriev I.V."/>
            <person name="Debuchy R."/>
            <person name="Gladieux P."/>
            <person name="Hiltunen Thoren M."/>
            <person name="Johannesson H."/>
        </authorList>
    </citation>
    <scope>NUCLEOTIDE SEQUENCE</scope>
    <source>
        <strain evidence="11">CBS 123565</strain>
    </source>
</reference>
<dbReference type="PROSITE" id="PS51195">
    <property type="entry name" value="Q_MOTIF"/>
    <property type="match status" value="1"/>
</dbReference>
<protein>
    <submittedName>
        <fullName evidence="11">DEAD-domain-containing protein</fullName>
    </submittedName>
</protein>
<reference evidence="11" key="2">
    <citation type="submission" date="2023-05" db="EMBL/GenBank/DDBJ databases">
        <authorList>
            <consortium name="Lawrence Berkeley National Laboratory"/>
            <person name="Steindorff A."/>
            <person name="Hensen N."/>
            <person name="Bonometti L."/>
            <person name="Westerberg I."/>
            <person name="Brannstrom I.O."/>
            <person name="Guillou S."/>
            <person name="Cros-Aarteil S."/>
            <person name="Calhoun S."/>
            <person name="Haridas S."/>
            <person name="Kuo A."/>
            <person name="Mondo S."/>
            <person name="Pangilinan J."/>
            <person name="Riley R."/>
            <person name="Labutti K."/>
            <person name="Andreopoulos B."/>
            <person name="Lipzen A."/>
            <person name="Chen C."/>
            <person name="Yanf M."/>
            <person name="Daum C."/>
            <person name="Ng V."/>
            <person name="Clum A."/>
            <person name="Ohm R."/>
            <person name="Martin F."/>
            <person name="Silar P."/>
            <person name="Natvig D."/>
            <person name="Lalanne C."/>
            <person name="Gautier V."/>
            <person name="Ament-Velasquez S.L."/>
            <person name="Kruys A."/>
            <person name="Hutchinson M.I."/>
            <person name="Powell A.J."/>
            <person name="Barry K."/>
            <person name="Miller A.N."/>
            <person name="Grigoriev I.V."/>
            <person name="Debuchy R."/>
            <person name="Gladieux P."/>
            <person name="Thoren M.H."/>
            <person name="Johannesson H."/>
        </authorList>
    </citation>
    <scope>NUCLEOTIDE SEQUENCE</scope>
    <source>
        <strain evidence="11">CBS 123565</strain>
    </source>
</reference>
<evidence type="ECO:0000256" key="1">
    <source>
        <dbReference type="ARBA" id="ARBA00022741"/>
    </source>
</evidence>
<keyword evidence="4" id="KW-0067">ATP-binding</keyword>
<accession>A0AAN6UMI5</accession>
<dbReference type="SUPFAM" id="SSF52540">
    <property type="entry name" value="P-loop containing nucleoside triphosphate hydrolases"/>
    <property type="match status" value="2"/>
</dbReference>
<evidence type="ECO:0000256" key="6">
    <source>
        <dbReference type="SAM" id="Coils"/>
    </source>
</evidence>
<dbReference type="PROSITE" id="PS00039">
    <property type="entry name" value="DEAD_ATP_HELICASE"/>
    <property type="match status" value="1"/>
</dbReference>
<feature type="compositionally biased region" description="Polar residues" evidence="7">
    <location>
        <begin position="1622"/>
        <end position="1632"/>
    </location>
</feature>
<feature type="domain" description="Helicase ATP-binding" evidence="8">
    <location>
        <begin position="309"/>
        <end position="483"/>
    </location>
</feature>
<evidence type="ECO:0000259" key="10">
    <source>
        <dbReference type="PROSITE" id="PS51195"/>
    </source>
</evidence>
<feature type="compositionally biased region" description="Polar residues" evidence="7">
    <location>
        <begin position="1172"/>
        <end position="1184"/>
    </location>
</feature>
<dbReference type="InterPro" id="IPR014014">
    <property type="entry name" value="RNA_helicase_DEAD_Q_motif"/>
</dbReference>
<dbReference type="InterPro" id="IPR019236">
    <property type="entry name" value="APP1_cat"/>
</dbReference>